<reference evidence="1 2" key="1">
    <citation type="submission" date="2020-01" db="EMBL/GenBank/DDBJ databases">
        <title>Complete genome sequence of a human oral phylogroup 1 Treponema sp. strain ATCC 700766, originally isolated from periodontitis dental plaque.</title>
        <authorList>
            <person name="Chan Y."/>
            <person name="Huo Y.-B."/>
            <person name="Yu X.-L."/>
            <person name="Zeng H."/>
            <person name="Leung W.-K."/>
            <person name="Watt R.M."/>
        </authorList>
    </citation>
    <scope>NUCLEOTIDE SEQUENCE [LARGE SCALE GENOMIC DNA]</scope>
    <source>
        <strain evidence="1 2">OMZ 804</strain>
    </source>
</reference>
<dbReference type="RefSeq" id="WP_162663103.1">
    <property type="nucleotide sequence ID" value="NZ_CP048020.1"/>
</dbReference>
<dbReference type="KEGG" id="trz:GWP43_04740"/>
<name>A0A6P1Y0H2_9SPIR</name>
<dbReference type="Gene3D" id="1.10.30.50">
    <property type="match status" value="1"/>
</dbReference>
<gene>
    <name evidence="1" type="ORF">GWP43_04740</name>
</gene>
<evidence type="ECO:0000313" key="2">
    <source>
        <dbReference type="Proteomes" id="UP000464374"/>
    </source>
</evidence>
<proteinExistence type="predicted"/>
<evidence type="ECO:0000313" key="1">
    <source>
        <dbReference type="EMBL" id="QHX42869.1"/>
    </source>
</evidence>
<sequence length="91" mass="10373">MTIKETRLYVFNRAGWRCAVCGKKIDWNTGQLAHRIPKTKSNIKQYGLSVIDHPFNVRATCSLRCNAAVLIGNSSIEKQQLIEAIKREIKE</sequence>
<dbReference type="EMBL" id="CP048020">
    <property type="protein sequence ID" value="QHX42869.1"/>
    <property type="molecule type" value="Genomic_DNA"/>
</dbReference>
<evidence type="ECO:0008006" key="3">
    <source>
        <dbReference type="Google" id="ProtNLM"/>
    </source>
</evidence>
<dbReference type="AlphaFoldDB" id="A0A6P1Y0H2"/>
<protein>
    <recommendedName>
        <fullName evidence="3">HNH endonuclease</fullName>
    </recommendedName>
</protein>
<accession>A0A6P1Y0H2</accession>
<organism evidence="1 2">
    <name type="scientific">Treponema vincentii</name>
    <dbReference type="NCBI Taxonomy" id="69710"/>
    <lineage>
        <taxon>Bacteria</taxon>
        <taxon>Pseudomonadati</taxon>
        <taxon>Spirochaetota</taxon>
        <taxon>Spirochaetia</taxon>
        <taxon>Spirochaetales</taxon>
        <taxon>Treponemataceae</taxon>
        <taxon>Treponema</taxon>
    </lineage>
</organism>
<dbReference type="Proteomes" id="UP000464374">
    <property type="component" value="Chromosome"/>
</dbReference>